<dbReference type="CDD" id="cd17253">
    <property type="entry name" value="RMtype1_S_Eco933I-TRD2-CR2_like"/>
    <property type="match status" value="1"/>
</dbReference>
<dbReference type="InterPro" id="IPR052021">
    <property type="entry name" value="Type-I_RS_S_subunit"/>
</dbReference>
<dbReference type="GO" id="GO:0003677">
    <property type="term" value="F:DNA binding"/>
    <property type="evidence" value="ECO:0007669"/>
    <property type="project" value="UniProtKB-KW"/>
</dbReference>
<dbReference type="EMBL" id="QBKN01000028">
    <property type="protein sequence ID" value="PTX41565.1"/>
    <property type="molecule type" value="Genomic_DNA"/>
</dbReference>
<evidence type="ECO:0000313" key="6">
    <source>
        <dbReference type="Proteomes" id="UP000244069"/>
    </source>
</evidence>
<accession>A0A2T6ACM0</accession>
<keyword evidence="6" id="KW-1185">Reference proteome</keyword>
<comment type="caution">
    <text evidence="5">The sequence shown here is derived from an EMBL/GenBank/DDBJ whole genome shotgun (WGS) entry which is preliminary data.</text>
</comment>
<name>A0A2T6ACM0_9RHOB</name>
<proteinExistence type="inferred from homology"/>
<dbReference type="PANTHER" id="PTHR30408">
    <property type="entry name" value="TYPE-1 RESTRICTION ENZYME ECOKI SPECIFICITY PROTEIN"/>
    <property type="match status" value="1"/>
</dbReference>
<dbReference type="OrthoDB" id="164285at2"/>
<dbReference type="SUPFAM" id="SSF116734">
    <property type="entry name" value="DNA methylase specificity domain"/>
    <property type="match status" value="2"/>
</dbReference>
<evidence type="ECO:0000313" key="5">
    <source>
        <dbReference type="EMBL" id="PTX41565.1"/>
    </source>
</evidence>
<evidence type="ECO:0000256" key="3">
    <source>
        <dbReference type="ARBA" id="ARBA00023125"/>
    </source>
</evidence>
<dbReference type="GO" id="GO:0009307">
    <property type="term" value="P:DNA restriction-modification system"/>
    <property type="evidence" value="ECO:0007669"/>
    <property type="project" value="UniProtKB-KW"/>
</dbReference>
<evidence type="ECO:0000256" key="1">
    <source>
        <dbReference type="ARBA" id="ARBA00010923"/>
    </source>
</evidence>
<keyword evidence="3" id="KW-0238">DNA-binding</keyword>
<dbReference type="Gene3D" id="3.90.220.20">
    <property type="entry name" value="DNA methylase specificity domains"/>
    <property type="match status" value="2"/>
</dbReference>
<dbReference type="CDD" id="cd17285">
    <property type="entry name" value="RMtype1_S_Csp16704I_TRD2-CR2_like"/>
    <property type="match status" value="1"/>
</dbReference>
<evidence type="ECO:0000259" key="4">
    <source>
        <dbReference type="Pfam" id="PF01420"/>
    </source>
</evidence>
<reference evidence="5 6" key="1">
    <citation type="submission" date="2018-04" db="EMBL/GenBank/DDBJ databases">
        <title>Genomic Encyclopedia of Archaeal and Bacterial Type Strains, Phase II (KMG-II): from individual species to whole genera.</title>
        <authorList>
            <person name="Goeker M."/>
        </authorList>
    </citation>
    <scope>NUCLEOTIDE SEQUENCE [LARGE SCALE GENOMIC DNA]</scope>
    <source>
        <strain evidence="5 6">DSM 29329</strain>
    </source>
</reference>
<gene>
    <name evidence="5" type="ORF">C8N44_12850</name>
</gene>
<evidence type="ECO:0000256" key="2">
    <source>
        <dbReference type="ARBA" id="ARBA00022747"/>
    </source>
</evidence>
<dbReference type="Proteomes" id="UP000244069">
    <property type="component" value="Unassembled WGS sequence"/>
</dbReference>
<sequence length="385" mass="42399">MTNLVPLGEIVDIKGGGTPDKKVQAYWDGDIPWASVKDFKSGVLDRTADRITSAGVAASATQVIPAGHIIVPTRMAVGKAAINTIDLAINQDLKALFPKPSVDTRYLYHALLGSSDKLLEQATGATVKGIKLNVLRGLKIPLPPLEEQKRIAGILDQAAELCRLRTRALYKLNTLGQAIFHEMFDGAQPVMEAVGNLGEVQGGLQVSRKRDAHERRAPYLRVANVYRDRLDLDEIKTISLTDAEAERTELQPGDVLIVEGHGNPDEIGRTAVWGGEIDSCVHQNHLIRFRPNQARIIPQFFSSYMNSITGRKHLTSSSRTTTGLNTISTKKVKECIIPVPDIDEQAAFLAVYARVERQDKKLMELVAKQESLFASLQHRAFRGEL</sequence>
<dbReference type="PANTHER" id="PTHR30408:SF12">
    <property type="entry name" value="TYPE I RESTRICTION ENZYME MJAVIII SPECIFICITY SUBUNIT"/>
    <property type="match status" value="1"/>
</dbReference>
<keyword evidence="2" id="KW-0680">Restriction system</keyword>
<feature type="domain" description="Type I restriction modification DNA specificity" evidence="4">
    <location>
        <begin position="5"/>
        <end position="160"/>
    </location>
</feature>
<protein>
    <submittedName>
        <fullName evidence="5">Type I restriction enzyme S subunit</fullName>
    </submittedName>
</protein>
<comment type="similarity">
    <text evidence="1">Belongs to the type-I restriction system S methylase family.</text>
</comment>
<dbReference type="Pfam" id="PF01420">
    <property type="entry name" value="Methylase_S"/>
    <property type="match status" value="1"/>
</dbReference>
<dbReference type="RefSeq" id="WP_107978271.1">
    <property type="nucleotide sequence ID" value="NZ_BMEZ01000026.1"/>
</dbReference>
<dbReference type="InterPro" id="IPR000055">
    <property type="entry name" value="Restrct_endonuc_typeI_TRD"/>
</dbReference>
<organism evidence="5 6">
    <name type="scientific">Allosediminivita pacifica</name>
    <dbReference type="NCBI Taxonomy" id="1267769"/>
    <lineage>
        <taxon>Bacteria</taxon>
        <taxon>Pseudomonadati</taxon>
        <taxon>Pseudomonadota</taxon>
        <taxon>Alphaproteobacteria</taxon>
        <taxon>Rhodobacterales</taxon>
        <taxon>Paracoccaceae</taxon>
        <taxon>Allosediminivita</taxon>
    </lineage>
</organism>
<dbReference type="InterPro" id="IPR044946">
    <property type="entry name" value="Restrct_endonuc_typeI_TRD_sf"/>
</dbReference>
<dbReference type="AlphaFoldDB" id="A0A2T6ACM0"/>